<gene>
    <name evidence="1" type="ORF">S03H2_35035</name>
</gene>
<proteinExistence type="predicted"/>
<comment type="caution">
    <text evidence="1">The sequence shown here is derived from an EMBL/GenBank/DDBJ whole genome shotgun (WGS) entry which is preliminary data.</text>
</comment>
<sequence length="53" mass="6500">MKNKEMKNIDIKKMPENDRRLLAYLKRTNYDKYIEFLSKYVFPNTPSTDQKKI</sequence>
<dbReference type="EMBL" id="BARU01021407">
    <property type="protein sequence ID" value="GAH60114.1"/>
    <property type="molecule type" value="Genomic_DNA"/>
</dbReference>
<organism evidence="1">
    <name type="scientific">marine sediment metagenome</name>
    <dbReference type="NCBI Taxonomy" id="412755"/>
    <lineage>
        <taxon>unclassified sequences</taxon>
        <taxon>metagenomes</taxon>
        <taxon>ecological metagenomes</taxon>
    </lineage>
</organism>
<evidence type="ECO:0000313" key="1">
    <source>
        <dbReference type="EMBL" id="GAH60114.1"/>
    </source>
</evidence>
<reference evidence="1" key="1">
    <citation type="journal article" date="2014" name="Front. Microbiol.">
        <title>High frequency of phylogenetically diverse reductive dehalogenase-homologous genes in deep subseafloor sedimentary metagenomes.</title>
        <authorList>
            <person name="Kawai M."/>
            <person name="Futagami T."/>
            <person name="Toyoda A."/>
            <person name="Takaki Y."/>
            <person name="Nishi S."/>
            <person name="Hori S."/>
            <person name="Arai W."/>
            <person name="Tsubouchi T."/>
            <person name="Morono Y."/>
            <person name="Uchiyama I."/>
            <person name="Ito T."/>
            <person name="Fujiyama A."/>
            <person name="Inagaki F."/>
            <person name="Takami H."/>
        </authorList>
    </citation>
    <scope>NUCLEOTIDE SEQUENCE</scope>
    <source>
        <strain evidence="1">Expedition CK06-06</strain>
    </source>
</reference>
<dbReference type="AlphaFoldDB" id="X1I216"/>
<name>X1I216_9ZZZZ</name>
<protein>
    <submittedName>
        <fullName evidence="1">Uncharacterized protein</fullName>
    </submittedName>
</protein>
<accession>X1I216</accession>